<protein>
    <submittedName>
        <fullName evidence="1">Uncharacterized protein</fullName>
    </submittedName>
</protein>
<keyword evidence="2" id="KW-1185">Reference proteome</keyword>
<accession>A0A8K1GH60</accession>
<comment type="caution">
    <text evidence="1">The sequence shown here is derived from an EMBL/GenBank/DDBJ whole genome shotgun (WGS) entry which is preliminary data.</text>
</comment>
<reference evidence="1" key="1">
    <citation type="submission" date="2019-04" db="EMBL/GenBank/DDBJ databases">
        <title>Genome assembly of Zosterops borbonicus 15179.</title>
        <authorList>
            <person name="Leroy T."/>
            <person name="Anselmetti Y."/>
            <person name="Tilak M.-K."/>
            <person name="Nabholz B."/>
        </authorList>
    </citation>
    <scope>NUCLEOTIDE SEQUENCE</scope>
    <source>
        <strain evidence="1">HGM_15179</strain>
        <tissue evidence="1">Muscle</tissue>
    </source>
</reference>
<name>A0A8K1GH60_9PASS</name>
<organism evidence="1 2">
    <name type="scientific">Zosterops borbonicus</name>
    <dbReference type="NCBI Taxonomy" id="364589"/>
    <lineage>
        <taxon>Eukaryota</taxon>
        <taxon>Metazoa</taxon>
        <taxon>Chordata</taxon>
        <taxon>Craniata</taxon>
        <taxon>Vertebrata</taxon>
        <taxon>Euteleostomi</taxon>
        <taxon>Archelosauria</taxon>
        <taxon>Archosauria</taxon>
        <taxon>Dinosauria</taxon>
        <taxon>Saurischia</taxon>
        <taxon>Theropoda</taxon>
        <taxon>Coelurosauria</taxon>
        <taxon>Aves</taxon>
        <taxon>Neognathae</taxon>
        <taxon>Neoaves</taxon>
        <taxon>Telluraves</taxon>
        <taxon>Australaves</taxon>
        <taxon>Passeriformes</taxon>
        <taxon>Sylvioidea</taxon>
        <taxon>Zosteropidae</taxon>
        <taxon>Zosterops</taxon>
    </lineage>
</organism>
<proteinExistence type="predicted"/>
<dbReference type="EMBL" id="SWJQ01000232">
    <property type="protein sequence ID" value="TRZ18148.1"/>
    <property type="molecule type" value="Genomic_DNA"/>
</dbReference>
<gene>
    <name evidence="1" type="ORF">HGM15179_008967</name>
</gene>
<evidence type="ECO:0000313" key="1">
    <source>
        <dbReference type="EMBL" id="TRZ18148.1"/>
    </source>
</evidence>
<evidence type="ECO:0000313" key="2">
    <source>
        <dbReference type="Proteomes" id="UP000796761"/>
    </source>
</evidence>
<dbReference type="AlphaFoldDB" id="A0A8K1GH60"/>
<dbReference type="Proteomes" id="UP000796761">
    <property type="component" value="Unassembled WGS sequence"/>
</dbReference>
<sequence length="123" mass="13652">MEEAFDNWKRAKKLSKEMKLDQFYSGVKIMTCPLRPCVLPHEGGEGDQGLQVCRWCRIRDRCTRTGQLSIGTRVCGKDEFSMSLGKQKRTALPSAGRAPEVIACEIMDSSGEKTLGPGELGRT</sequence>